<name>A0A1Y5PBH8_9MYCO</name>
<dbReference type="AlphaFoldDB" id="A0A1Y5PBH8"/>
<keyword evidence="1" id="KW-1133">Transmembrane helix</keyword>
<reference evidence="3" key="1">
    <citation type="submission" date="2016-03" db="EMBL/GenBank/DDBJ databases">
        <authorList>
            <person name="Ploux O."/>
        </authorList>
    </citation>
    <scope>NUCLEOTIDE SEQUENCE</scope>
    <source>
        <strain evidence="3">UC10</strain>
    </source>
</reference>
<accession>A0A1Y5PBH8</accession>
<evidence type="ECO:0000256" key="1">
    <source>
        <dbReference type="SAM" id="Phobius"/>
    </source>
</evidence>
<dbReference type="InterPro" id="IPR007969">
    <property type="entry name" value="DUF732"/>
</dbReference>
<gene>
    <name evidence="3" type="ORF">MHPYR_30063</name>
</gene>
<protein>
    <recommendedName>
        <fullName evidence="2">DUF732 domain-containing protein</fullName>
    </recommendedName>
</protein>
<feature type="domain" description="DUF732" evidence="2">
    <location>
        <begin position="124"/>
        <end position="168"/>
    </location>
</feature>
<dbReference type="Pfam" id="PF05305">
    <property type="entry name" value="DUF732"/>
    <property type="match status" value="1"/>
</dbReference>
<sequence length="296" mass="31158">MTGAPTACPYCGADLDGTGTCARCGGVTTPIALTGWRPDPTARYEGRYYVAGRPTQRVRNGRSEAGDPTGGQMLPAYVEVPAARSSIRATWLATGVTTAVIVMVGAVIGALLWARHRPGQPPEIDYVQALETAGLMNQFNSEANAVAHGHDVCAQLEHGGPQQGLLADKIAVDAFCPQFNPGFRILESAKISGVFVLTDSLGTGSIEADDQTCHGTDGYADVGRSTPVTVKNGKGEVLTSTSLGPGTGNSATCTFSFTFPITEGQDRYVVSVGRRGEFSYSFEQLRSHGVQIRLGR</sequence>
<dbReference type="EMBL" id="FLQS01000023">
    <property type="protein sequence ID" value="SBS76066.1"/>
    <property type="molecule type" value="Genomic_DNA"/>
</dbReference>
<organism evidence="3">
    <name type="scientific">uncultured Mycobacterium sp</name>
    <dbReference type="NCBI Taxonomy" id="171292"/>
    <lineage>
        <taxon>Bacteria</taxon>
        <taxon>Bacillati</taxon>
        <taxon>Actinomycetota</taxon>
        <taxon>Actinomycetes</taxon>
        <taxon>Mycobacteriales</taxon>
        <taxon>Mycobacteriaceae</taxon>
        <taxon>Mycobacterium</taxon>
        <taxon>environmental samples</taxon>
    </lineage>
</organism>
<evidence type="ECO:0000313" key="3">
    <source>
        <dbReference type="EMBL" id="SBS76066.1"/>
    </source>
</evidence>
<keyword evidence="1" id="KW-0812">Transmembrane</keyword>
<proteinExistence type="predicted"/>
<keyword evidence="1" id="KW-0472">Membrane</keyword>
<feature type="transmembrane region" description="Helical" evidence="1">
    <location>
        <begin position="91"/>
        <end position="114"/>
    </location>
</feature>
<evidence type="ECO:0000259" key="2">
    <source>
        <dbReference type="Pfam" id="PF05305"/>
    </source>
</evidence>